<dbReference type="Pfam" id="PF13519">
    <property type="entry name" value="VWA_2"/>
    <property type="match status" value="1"/>
</dbReference>
<gene>
    <name evidence="4" type="ORF">ElP_05880</name>
</gene>
<keyword evidence="1" id="KW-0472">Membrane</keyword>
<feature type="domain" description="VWFA" evidence="3">
    <location>
        <begin position="96"/>
        <end position="198"/>
    </location>
</feature>
<dbReference type="SUPFAM" id="SSF53300">
    <property type="entry name" value="vWA-like"/>
    <property type="match status" value="1"/>
</dbReference>
<dbReference type="InterPro" id="IPR011933">
    <property type="entry name" value="Double_TM_dom"/>
</dbReference>
<accession>A0A518GW08</accession>
<keyword evidence="5" id="KW-1185">Reference proteome</keyword>
<dbReference type="Proteomes" id="UP000317835">
    <property type="component" value="Chromosome"/>
</dbReference>
<name>A0A518GW08_9BACT</name>
<dbReference type="Gene3D" id="3.40.50.410">
    <property type="entry name" value="von Willebrand factor, type A domain"/>
    <property type="match status" value="1"/>
</dbReference>
<evidence type="ECO:0000259" key="3">
    <source>
        <dbReference type="Pfam" id="PF13519"/>
    </source>
</evidence>
<organism evidence="4 5">
    <name type="scientific">Tautonia plasticadhaerens</name>
    <dbReference type="NCBI Taxonomy" id="2527974"/>
    <lineage>
        <taxon>Bacteria</taxon>
        <taxon>Pseudomonadati</taxon>
        <taxon>Planctomycetota</taxon>
        <taxon>Planctomycetia</taxon>
        <taxon>Isosphaerales</taxon>
        <taxon>Isosphaeraceae</taxon>
        <taxon>Tautonia</taxon>
    </lineage>
</organism>
<dbReference type="NCBIfam" id="TIGR02226">
    <property type="entry name" value="two_anch"/>
    <property type="match status" value="1"/>
</dbReference>
<feature type="transmembrane region" description="Helical" evidence="1">
    <location>
        <begin position="6"/>
        <end position="27"/>
    </location>
</feature>
<dbReference type="AlphaFoldDB" id="A0A518GW08"/>
<protein>
    <recommendedName>
        <fullName evidence="6">Aerotolerance regulator N-terminal domain-containing protein</fullName>
    </recommendedName>
</protein>
<dbReference type="PANTHER" id="PTHR37464:SF1">
    <property type="entry name" value="BLL2463 PROTEIN"/>
    <property type="match status" value="1"/>
</dbReference>
<dbReference type="KEGG" id="tpla:ElP_05880"/>
<dbReference type="Gene3D" id="3.40.50.880">
    <property type="match status" value="1"/>
</dbReference>
<dbReference type="PANTHER" id="PTHR37464">
    <property type="entry name" value="BLL2463 PROTEIN"/>
    <property type="match status" value="1"/>
</dbReference>
<keyword evidence="1" id="KW-1133">Transmembrane helix</keyword>
<sequence length="739" mass="80011">MDFSLIHAGLAAGAALAVVPLIIHLVMRQTPKRVVFPALRLLQQRHQRSTKRLRVKNWLLLLARMALVALMALALARPALNARVPLGDREVPTALALVVDTSLSMGYVDKGQSRLDEAKRVAGQILRKLPESSQVFLIDSGVPAVPAPVSPSAARNRLEGLELRAANRPLNQGLERAFEALAESRRDLPRLEAYVLTDLARSSWEPGRAIPGRDRVEERSGRDVATYLIRLAPEGVRNAAVVGLEARPAAEPEADGRRAFEIVATIRNAGPAASRLVEFELDGAKRGQQDADLPADGQIDVTFRTPASLETGLHQATVRLVGVDPLPHDDDRFVTFESSPAFDVLVVYDPDPDDEPRFIDATFVAGALDPQATGIPNRVETLATDQFDGRFPRDLDEFACVIVNNVARLPAAAWGQLAEYLRDGGGLVLALGENTDPADYTSDAARSVVPGQPGAAVSPAGGTAFGDLVDPAHPLFTPFTREIAADLSTTPVFTYRAFRPIEAAYVRPLLAFQDGAPALVEATFDGPEIGRVLVWTTPLSRRPTPDDPDAWNEFPNPLAGWSFLALMQRTVPYLAGASGSRLNYEAGEIVILPLDPSSRAASYVVQGPTDRLNERINPDRDAAELIIEGPEAPGQWTVLPASREATAGRPPLGFSINPRPEEANFRVLEADELEGLLGDPETFALADSPDEIERVQKTARVGREIFPWLMVLILLLLTAENYLANRFHREPAAATASAA</sequence>
<dbReference type="SUPFAM" id="SSF52317">
    <property type="entry name" value="Class I glutamine amidotransferase-like"/>
    <property type="match status" value="1"/>
</dbReference>
<dbReference type="Pfam" id="PF07584">
    <property type="entry name" value="BatA"/>
    <property type="match status" value="1"/>
</dbReference>
<reference evidence="4 5" key="1">
    <citation type="submission" date="2019-02" db="EMBL/GenBank/DDBJ databases">
        <title>Deep-cultivation of Planctomycetes and their phenomic and genomic characterization uncovers novel biology.</title>
        <authorList>
            <person name="Wiegand S."/>
            <person name="Jogler M."/>
            <person name="Boedeker C."/>
            <person name="Pinto D."/>
            <person name="Vollmers J."/>
            <person name="Rivas-Marin E."/>
            <person name="Kohn T."/>
            <person name="Peeters S.H."/>
            <person name="Heuer A."/>
            <person name="Rast P."/>
            <person name="Oberbeckmann S."/>
            <person name="Bunk B."/>
            <person name="Jeske O."/>
            <person name="Meyerdierks A."/>
            <person name="Storesund J.E."/>
            <person name="Kallscheuer N."/>
            <person name="Luecker S."/>
            <person name="Lage O.M."/>
            <person name="Pohl T."/>
            <person name="Merkel B.J."/>
            <person name="Hornburger P."/>
            <person name="Mueller R.-W."/>
            <person name="Bruemmer F."/>
            <person name="Labrenz M."/>
            <person name="Spormann A.M."/>
            <person name="Op den Camp H."/>
            <person name="Overmann J."/>
            <person name="Amann R."/>
            <person name="Jetten M.S.M."/>
            <person name="Mascher T."/>
            <person name="Medema M.H."/>
            <person name="Devos D.P."/>
            <person name="Kaster A.-K."/>
            <person name="Ovreas L."/>
            <person name="Rohde M."/>
            <person name="Galperin M.Y."/>
            <person name="Jogler C."/>
        </authorList>
    </citation>
    <scope>NUCLEOTIDE SEQUENCE [LARGE SCALE GENOMIC DNA]</scope>
    <source>
        <strain evidence="4 5">ElP</strain>
    </source>
</reference>
<feature type="transmembrane region" description="Helical" evidence="1">
    <location>
        <begin position="705"/>
        <end position="723"/>
    </location>
</feature>
<dbReference type="CDD" id="cd00198">
    <property type="entry name" value="vWFA"/>
    <property type="match status" value="1"/>
</dbReference>
<dbReference type="InterPro" id="IPR036465">
    <property type="entry name" value="vWFA_dom_sf"/>
</dbReference>
<proteinExistence type="predicted"/>
<evidence type="ECO:0000256" key="1">
    <source>
        <dbReference type="SAM" id="Phobius"/>
    </source>
</evidence>
<evidence type="ECO:0008006" key="6">
    <source>
        <dbReference type="Google" id="ProtNLM"/>
    </source>
</evidence>
<feature type="transmembrane region" description="Helical" evidence="1">
    <location>
        <begin position="58"/>
        <end position="76"/>
    </location>
</feature>
<evidence type="ECO:0000313" key="5">
    <source>
        <dbReference type="Proteomes" id="UP000317835"/>
    </source>
</evidence>
<evidence type="ECO:0000259" key="2">
    <source>
        <dbReference type="Pfam" id="PF07584"/>
    </source>
</evidence>
<feature type="domain" description="Aerotolerance regulator N-terminal" evidence="2">
    <location>
        <begin position="8"/>
        <end position="78"/>
    </location>
</feature>
<dbReference type="InterPro" id="IPR024163">
    <property type="entry name" value="Aerotolerance_reg_N"/>
</dbReference>
<dbReference type="RefSeq" id="WP_145267065.1">
    <property type="nucleotide sequence ID" value="NZ_CP036426.1"/>
</dbReference>
<dbReference type="InterPro" id="IPR029062">
    <property type="entry name" value="Class_I_gatase-like"/>
</dbReference>
<keyword evidence="1" id="KW-0812">Transmembrane</keyword>
<dbReference type="InterPro" id="IPR002035">
    <property type="entry name" value="VWF_A"/>
</dbReference>
<evidence type="ECO:0000313" key="4">
    <source>
        <dbReference type="EMBL" id="QDV32748.1"/>
    </source>
</evidence>
<dbReference type="OrthoDB" id="242438at2"/>
<dbReference type="EMBL" id="CP036426">
    <property type="protein sequence ID" value="QDV32748.1"/>
    <property type="molecule type" value="Genomic_DNA"/>
</dbReference>